<dbReference type="STRING" id="1447875.A0A2B7Y1E6"/>
<feature type="compositionally biased region" description="Polar residues" evidence="1">
    <location>
        <begin position="100"/>
        <end position="110"/>
    </location>
</feature>
<feature type="region of interest" description="Disordered" evidence="1">
    <location>
        <begin position="100"/>
        <end position="312"/>
    </location>
</feature>
<keyword evidence="3" id="KW-1185">Reference proteome</keyword>
<dbReference type="OrthoDB" id="10003116at2759"/>
<comment type="caution">
    <text evidence="2">The sequence shown here is derived from an EMBL/GenBank/DDBJ whole genome shotgun (WGS) entry which is preliminary data.</text>
</comment>
<feature type="compositionally biased region" description="Polar residues" evidence="1">
    <location>
        <begin position="405"/>
        <end position="414"/>
    </location>
</feature>
<dbReference type="AlphaFoldDB" id="A0A2B7Y1E6"/>
<feature type="compositionally biased region" description="Basic residues" evidence="1">
    <location>
        <begin position="598"/>
        <end position="614"/>
    </location>
</feature>
<protein>
    <submittedName>
        <fullName evidence="2">Uncharacterized protein</fullName>
    </submittedName>
</protein>
<feature type="compositionally biased region" description="Basic and acidic residues" evidence="1">
    <location>
        <begin position="419"/>
        <end position="429"/>
    </location>
</feature>
<organism evidence="2 3">
    <name type="scientific">Helicocarpus griseus UAMH5409</name>
    <dbReference type="NCBI Taxonomy" id="1447875"/>
    <lineage>
        <taxon>Eukaryota</taxon>
        <taxon>Fungi</taxon>
        <taxon>Dikarya</taxon>
        <taxon>Ascomycota</taxon>
        <taxon>Pezizomycotina</taxon>
        <taxon>Eurotiomycetes</taxon>
        <taxon>Eurotiomycetidae</taxon>
        <taxon>Onygenales</taxon>
        <taxon>Ajellomycetaceae</taxon>
        <taxon>Helicocarpus</taxon>
    </lineage>
</organism>
<feature type="region of interest" description="Disordered" evidence="1">
    <location>
        <begin position="547"/>
        <end position="615"/>
    </location>
</feature>
<feature type="compositionally biased region" description="Pro residues" evidence="1">
    <location>
        <begin position="137"/>
        <end position="146"/>
    </location>
</feature>
<reference evidence="2 3" key="1">
    <citation type="submission" date="2017-10" db="EMBL/GenBank/DDBJ databases">
        <title>Comparative genomics in systemic dimorphic fungi from Ajellomycetaceae.</title>
        <authorList>
            <person name="Munoz J.F."/>
            <person name="Mcewen J.G."/>
            <person name="Clay O.K."/>
            <person name="Cuomo C.A."/>
        </authorList>
    </citation>
    <scope>NUCLEOTIDE SEQUENCE [LARGE SCALE GENOMIC DNA]</scope>
    <source>
        <strain evidence="2 3">UAMH5409</strain>
    </source>
</reference>
<evidence type="ECO:0000313" key="2">
    <source>
        <dbReference type="EMBL" id="PGH15100.1"/>
    </source>
</evidence>
<proteinExistence type="predicted"/>
<name>A0A2B7Y1E6_9EURO</name>
<feature type="region of interest" description="Disordered" evidence="1">
    <location>
        <begin position="502"/>
        <end position="527"/>
    </location>
</feature>
<feature type="compositionally biased region" description="Low complexity" evidence="1">
    <location>
        <begin position="575"/>
        <end position="597"/>
    </location>
</feature>
<sequence length="685" mass="74188">MDVHRHRVVEAKSLQPLITLASNPPRYPRNPSKAPLEPLVLYIVRVPGKRDVFLSRLKPPTESSVSPELINAALYYIHVATPEDEAVLQTIEQEQRLNKQIQNQNSSSFAELNRVRRKPVPGADTGNNATDPTSTEPKPPPIPPRRPVTSSLDISPHPATVGRGREDYAQTSASPRTPEIQQPEESPALPPRPRQIHSPSRRPLPPIPADPGKHLFPSATSPNDANRRWSATPVSPSEIQESLAPPSDTQARSRASWDGGRPSLIRPERPSNQSFESLLGPQHISRDQRHSTTFSIPGPGRRSNDSKSNRSLNPFHLTLIRRDTTNNCQWNVGTMTNCNPGSSTEVAADGTIAIEILTPGYKKLAGERNPAFATNNNNSSEPLKFTRNLTLTYPPNDRMGPGYSQIYTPLTNSYHHSHSSSDRCAREDTSPPPAPRPRKGGQYTFASPWDGTCSFVPGINGRSLKCRHTIPTHIPSLAGLNLPNSSSSGGDNQHLNMQQLQAALESSPAATGTSPTTSSSSAQGGGSTVTAAELRFNLPIFSSPHYYNNHKAHHNNNNSNNNSNNDSYGGGDRPSSSSSNSLHATTTNESTASNSHYSHSHPHGHGHLHGHGHGLHNTATALRTHAQSLAGRLDLSLGRERAGGGPWGKSAKLGKLVVEDEGLKMLDLVVAACMGVWWGVYDGLC</sequence>
<dbReference type="EMBL" id="PDNB01000028">
    <property type="protein sequence ID" value="PGH15100.1"/>
    <property type="molecule type" value="Genomic_DNA"/>
</dbReference>
<accession>A0A2B7Y1E6</accession>
<evidence type="ECO:0000256" key="1">
    <source>
        <dbReference type="SAM" id="MobiDB-lite"/>
    </source>
</evidence>
<feature type="compositionally biased region" description="Low complexity" evidence="1">
    <location>
        <begin position="506"/>
        <end position="527"/>
    </location>
</feature>
<dbReference type="Proteomes" id="UP000223968">
    <property type="component" value="Unassembled WGS sequence"/>
</dbReference>
<feature type="compositionally biased region" description="Polar residues" evidence="1">
    <location>
        <begin position="169"/>
        <end position="184"/>
    </location>
</feature>
<evidence type="ECO:0000313" key="3">
    <source>
        <dbReference type="Proteomes" id="UP000223968"/>
    </source>
</evidence>
<gene>
    <name evidence="2" type="ORF">AJ79_02626</name>
</gene>
<feature type="compositionally biased region" description="Low complexity" evidence="1">
    <location>
        <begin position="555"/>
        <end position="567"/>
    </location>
</feature>
<feature type="region of interest" description="Disordered" evidence="1">
    <location>
        <begin position="394"/>
        <end position="443"/>
    </location>
</feature>